<accession>A0A1B4VFV6</accession>
<keyword evidence="2" id="KW-1185">Reference proteome</keyword>
<dbReference type="Proteomes" id="UP000218899">
    <property type="component" value="Chromosome"/>
</dbReference>
<gene>
    <name evidence="1" type="ORF">SVA_3099</name>
</gene>
<sequence>MSTTPGLLLGKPSRSGAEALRGLRARSRSLARDLSCLEFDWPTATDLLERAARLVGDALRHATRGHPPVLATIIAPPVHGYVADAEGEELARFVRLVREIAARCVQEVGGVAILDGDDAWRLGAEPFIGWYWSAARDPGVLRVRRARLGGRSLRSQNYRVLAAITARNRAAFDGHLRSFLPELGHVDAGG</sequence>
<dbReference type="EMBL" id="AP014936">
    <property type="protein sequence ID" value="BAU49647.1"/>
    <property type="molecule type" value="Genomic_DNA"/>
</dbReference>
<dbReference type="KEGG" id="sva:SVA_3099"/>
<evidence type="ECO:0000313" key="2">
    <source>
        <dbReference type="Proteomes" id="UP000218899"/>
    </source>
</evidence>
<name>A0A1B4VFV6_9GAMM</name>
<proteinExistence type="predicted"/>
<dbReference type="AlphaFoldDB" id="A0A1B4VFV6"/>
<reference evidence="1 2" key="1">
    <citation type="submission" date="2015-08" db="EMBL/GenBank/DDBJ databases">
        <title>Complete genome sequence of Sulfurifustis variabilis.</title>
        <authorList>
            <person name="Miura A."/>
            <person name="Kojima H."/>
            <person name="Fukui M."/>
        </authorList>
    </citation>
    <scope>NUCLEOTIDE SEQUENCE [LARGE SCALE GENOMIC DNA]</scope>
    <source>
        <strain evidence="2">skN76</strain>
    </source>
</reference>
<dbReference type="RefSeq" id="WP_169924132.1">
    <property type="nucleotide sequence ID" value="NZ_AP014936.1"/>
</dbReference>
<evidence type="ECO:0000313" key="1">
    <source>
        <dbReference type="EMBL" id="BAU49647.1"/>
    </source>
</evidence>
<protein>
    <submittedName>
        <fullName evidence="1">Uncharacterized protein</fullName>
    </submittedName>
</protein>
<organism evidence="1 2">
    <name type="scientific">Sulfurifustis variabilis</name>
    <dbReference type="NCBI Taxonomy" id="1675686"/>
    <lineage>
        <taxon>Bacteria</taxon>
        <taxon>Pseudomonadati</taxon>
        <taxon>Pseudomonadota</taxon>
        <taxon>Gammaproteobacteria</taxon>
        <taxon>Acidiferrobacterales</taxon>
        <taxon>Acidiferrobacteraceae</taxon>
        <taxon>Sulfurifustis</taxon>
    </lineage>
</organism>